<dbReference type="EMBL" id="CAJVQB010034543">
    <property type="protein sequence ID" value="CAG8821307.1"/>
    <property type="molecule type" value="Genomic_DNA"/>
</dbReference>
<evidence type="ECO:0000313" key="2">
    <source>
        <dbReference type="Proteomes" id="UP000789901"/>
    </source>
</evidence>
<feature type="non-terminal residue" evidence="1">
    <location>
        <position position="133"/>
    </location>
</feature>
<name>A0ABN7WAA7_GIGMA</name>
<proteinExistence type="predicted"/>
<accession>A0ABN7WAA7</accession>
<reference evidence="1 2" key="1">
    <citation type="submission" date="2021-06" db="EMBL/GenBank/DDBJ databases">
        <authorList>
            <person name="Kallberg Y."/>
            <person name="Tangrot J."/>
            <person name="Rosling A."/>
        </authorList>
    </citation>
    <scope>NUCLEOTIDE SEQUENCE [LARGE SCALE GENOMIC DNA]</scope>
    <source>
        <strain evidence="1 2">120-4 pot B 10/14</strain>
    </source>
</reference>
<protein>
    <submittedName>
        <fullName evidence="1">35612_t:CDS:1</fullName>
    </submittedName>
</protein>
<keyword evidence="2" id="KW-1185">Reference proteome</keyword>
<sequence length="133" mass="15721">MRREFEKELLVNNNRTTNHTMEKVSCLHYWEWPISGDYAGFIQGRELPHIGEWVRFSLFDMKKLMEEPIYKPIPKISPYTTPQSSWKFPIPQENNTCDKSKITEAKDEVINPNYISKNELNNLTLELDFPLVS</sequence>
<comment type="caution">
    <text evidence="1">The sequence shown here is derived from an EMBL/GenBank/DDBJ whole genome shotgun (WGS) entry which is preliminary data.</text>
</comment>
<organism evidence="1 2">
    <name type="scientific">Gigaspora margarita</name>
    <dbReference type="NCBI Taxonomy" id="4874"/>
    <lineage>
        <taxon>Eukaryota</taxon>
        <taxon>Fungi</taxon>
        <taxon>Fungi incertae sedis</taxon>
        <taxon>Mucoromycota</taxon>
        <taxon>Glomeromycotina</taxon>
        <taxon>Glomeromycetes</taxon>
        <taxon>Diversisporales</taxon>
        <taxon>Gigasporaceae</taxon>
        <taxon>Gigaspora</taxon>
    </lineage>
</organism>
<dbReference type="Proteomes" id="UP000789901">
    <property type="component" value="Unassembled WGS sequence"/>
</dbReference>
<evidence type="ECO:0000313" key="1">
    <source>
        <dbReference type="EMBL" id="CAG8821307.1"/>
    </source>
</evidence>
<gene>
    <name evidence="1" type="ORF">GMARGA_LOCUS27800</name>
</gene>